<evidence type="ECO:0000313" key="1">
    <source>
        <dbReference type="EMBL" id="GFF27275.1"/>
    </source>
</evidence>
<name>A0A8H3NDA3_9EURO</name>
<accession>A0A8H3NDA3</accession>
<dbReference type="EMBL" id="BLKC01000009">
    <property type="protein sequence ID" value="GFF27275.1"/>
    <property type="molecule type" value="Genomic_DNA"/>
</dbReference>
<dbReference type="AlphaFoldDB" id="A0A8H3NDA3"/>
<proteinExistence type="predicted"/>
<evidence type="ECO:0000313" key="2">
    <source>
        <dbReference type="Proteomes" id="UP000465221"/>
    </source>
</evidence>
<organism evidence="1 2">
    <name type="scientific">Aspergillus udagawae</name>
    <dbReference type="NCBI Taxonomy" id="91492"/>
    <lineage>
        <taxon>Eukaryota</taxon>
        <taxon>Fungi</taxon>
        <taxon>Dikarya</taxon>
        <taxon>Ascomycota</taxon>
        <taxon>Pezizomycotina</taxon>
        <taxon>Eurotiomycetes</taxon>
        <taxon>Eurotiomycetidae</taxon>
        <taxon>Eurotiales</taxon>
        <taxon>Aspergillaceae</taxon>
        <taxon>Aspergillus</taxon>
        <taxon>Aspergillus subgen. Fumigati</taxon>
    </lineage>
</organism>
<reference evidence="1 2" key="1">
    <citation type="submission" date="2020-01" db="EMBL/GenBank/DDBJ databases">
        <title>Draft genome sequence of Aspergillus udagawae IFM 46972.</title>
        <authorList>
            <person name="Takahashi H."/>
            <person name="Yaguchi T."/>
        </authorList>
    </citation>
    <scope>NUCLEOTIDE SEQUENCE [LARGE SCALE GENOMIC DNA]</scope>
    <source>
        <strain evidence="1 2">IFM 46972</strain>
    </source>
</reference>
<protein>
    <submittedName>
        <fullName evidence="1">Uncharacterized protein</fullName>
    </submittedName>
</protein>
<dbReference type="Proteomes" id="UP000465221">
    <property type="component" value="Unassembled WGS sequence"/>
</dbReference>
<gene>
    <name evidence="1" type="ORF">IFM46972_02027</name>
</gene>
<sequence>MSIETTCPSLLNACQRQYVSASLVSTDTRWWMGAVEPAVSVAIDSVVGSQVGLAAVNVRTETELAVLSAAKDASAHAEAYF</sequence>
<comment type="caution">
    <text evidence="1">The sequence shown here is derived from an EMBL/GenBank/DDBJ whole genome shotgun (WGS) entry which is preliminary data.</text>
</comment>